<dbReference type="Proteomes" id="UP000215355">
    <property type="component" value="Chromosome 1"/>
</dbReference>
<organism evidence="1 2">
    <name type="scientific">Sphingobacterium mizutaii</name>
    <dbReference type="NCBI Taxonomy" id="1010"/>
    <lineage>
        <taxon>Bacteria</taxon>
        <taxon>Pseudomonadati</taxon>
        <taxon>Bacteroidota</taxon>
        <taxon>Sphingobacteriia</taxon>
        <taxon>Sphingobacteriales</taxon>
        <taxon>Sphingobacteriaceae</taxon>
        <taxon>Sphingobacterium</taxon>
    </lineage>
</organism>
<protein>
    <submittedName>
        <fullName evidence="1">Uncharacterized protein</fullName>
    </submittedName>
</protein>
<proteinExistence type="predicted"/>
<dbReference type="AlphaFoldDB" id="A0AAJ5C0Z4"/>
<gene>
    <name evidence="1" type="ORF">SAMEA4412673_02720</name>
</gene>
<reference evidence="1 2" key="1">
    <citation type="submission" date="2017-06" db="EMBL/GenBank/DDBJ databases">
        <authorList>
            <consortium name="Pathogen Informatics"/>
        </authorList>
    </citation>
    <scope>NUCLEOTIDE SEQUENCE [LARGE SCALE GENOMIC DNA]</scope>
    <source>
        <strain evidence="1 2">NCTC12149</strain>
    </source>
</reference>
<accession>A0AAJ5C0Z4</accession>
<dbReference type="KEGG" id="smiz:4412673_02720"/>
<dbReference type="EMBL" id="LT906468">
    <property type="protein sequence ID" value="SNV52713.1"/>
    <property type="molecule type" value="Genomic_DNA"/>
</dbReference>
<sequence>MEDKPFLIMMRIMILAIVLLISNEIRSQDLDLNSVRNDFNKGVKDEDLCKRHLEALEENADSPVERGYAAAFHMFMAKHTSNPFKKMSYFKDGKNKLEKELKTNPNNVELRFIRLSIQYHIPKYLGYHNEIESDKDFVMNNLYKMSDKFTKEKIYKYLKGANMYTQDELALLGR</sequence>
<evidence type="ECO:0000313" key="2">
    <source>
        <dbReference type="Proteomes" id="UP000215355"/>
    </source>
</evidence>
<evidence type="ECO:0000313" key="1">
    <source>
        <dbReference type="EMBL" id="SNV52713.1"/>
    </source>
</evidence>
<name>A0AAJ5C0Z4_9SPHI</name>